<dbReference type="GO" id="GO:0032153">
    <property type="term" value="C:cell division site"/>
    <property type="evidence" value="ECO:0007669"/>
    <property type="project" value="TreeGrafter"/>
</dbReference>
<evidence type="ECO:0000256" key="1">
    <source>
        <dbReference type="ARBA" id="ARBA00022741"/>
    </source>
</evidence>
<keyword evidence="5" id="KW-1185">Reference proteome</keyword>
<dbReference type="PANTHER" id="PTHR30314:SF31">
    <property type="entry name" value="TUBULIN_FTSZ DOMAIN CONTAINING PROTEIN"/>
    <property type="match status" value="1"/>
</dbReference>
<gene>
    <name evidence="4" type="ORF">COCSUDRAFT_61497</name>
</gene>
<accession>I0Z3Q0</accession>
<dbReference type="Gene3D" id="3.40.50.1440">
    <property type="entry name" value="Tubulin/FtsZ, GTPase domain"/>
    <property type="match status" value="1"/>
</dbReference>
<name>I0Z3Q0_COCSC</name>
<evidence type="ECO:0000313" key="5">
    <source>
        <dbReference type="Proteomes" id="UP000007264"/>
    </source>
</evidence>
<dbReference type="PANTHER" id="PTHR30314">
    <property type="entry name" value="CELL DIVISION PROTEIN FTSZ-RELATED"/>
    <property type="match status" value="1"/>
</dbReference>
<dbReference type="GeneID" id="17043271"/>
<evidence type="ECO:0000256" key="3">
    <source>
        <dbReference type="SAM" id="MobiDB-lite"/>
    </source>
</evidence>
<dbReference type="GO" id="GO:0048285">
    <property type="term" value="P:organelle fission"/>
    <property type="evidence" value="ECO:0007669"/>
    <property type="project" value="TreeGrafter"/>
</dbReference>
<dbReference type="GO" id="GO:0051301">
    <property type="term" value="P:cell division"/>
    <property type="evidence" value="ECO:0007669"/>
    <property type="project" value="TreeGrafter"/>
</dbReference>
<proteinExistence type="predicted"/>
<dbReference type="Proteomes" id="UP000007264">
    <property type="component" value="Unassembled WGS sequence"/>
</dbReference>
<organism evidence="4 5">
    <name type="scientific">Coccomyxa subellipsoidea (strain C-169)</name>
    <name type="common">Green microalga</name>
    <dbReference type="NCBI Taxonomy" id="574566"/>
    <lineage>
        <taxon>Eukaryota</taxon>
        <taxon>Viridiplantae</taxon>
        <taxon>Chlorophyta</taxon>
        <taxon>core chlorophytes</taxon>
        <taxon>Trebouxiophyceae</taxon>
        <taxon>Trebouxiophyceae incertae sedis</taxon>
        <taxon>Coccomyxaceae</taxon>
        <taxon>Coccomyxa</taxon>
        <taxon>Coccomyxa subellipsoidea</taxon>
    </lineage>
</organism>
<dbReference type="KEGG" id="csl:COCSUDRAFT_61497"/>
<comment type="caution">
    <text evidence="4">The sequence shown here is derived from an EMBL/GenBank/DDBJ whole genome shotgun (WGS) entry which is preliminary data.</text>
</comment>
<evidence type="ECO:0000313" key="4">
    <source>
        <dbReference type="EMBL" id="EIE25269.1"/>
    </source>
</evidence>
<dbReference type="OrthoDB" id="512086at2759"/>
<dbReference type="AlphaFoldDB" id="I0Z3Q0"/>
<dbReference type="RefSeq" id="XP_005649813.1">
    <property type="nucleotide sequence ID" value="XM_005649756.1"/>
</dbReference>
<dbReference type="STRING" id="574566.I0Z3Q0"/>
<feature type="compositionally biased region" description="Low complexity" evidence="3">
    <location>
        <begin position="452"/>
        <end position="465"/>
    </location>
</feature>
<keyword evidence="1" id="KW-0547">Nucleotide-binding</keyword>
<feature type="region of interest" description="Disordered" evidence="3">
    <location>
        <begin position="548"/>
        <end position="571"/>
    </location>
</feature>
<dbReference type="EMBL" id="AGSI01000004">
    <property type="protein sequence ID" value="EIE25269.1"/>
    <property type="molecule type" value="Genomic_DNA"/>
</dbReference>
<dbReference type="GO" id="GO:0005525">
    <property type="term" value="F:GTP binding"/>
    <property type="evidence" value="ECO:0007669"/>
    <property type="project" value="UniProtKB-KW"/>
</dbReference>
<evidence type="ECO:0000256" key="2">
    <source>
        <dbReference type="ARBA" id="ARBA00023134"/>
    </source>
</evidence>
<dbReference type="InterPro" id="IPR036525">
    <property type="entry name" value="Tubulin/FtsZ_GTPase_sf"/>
</dbReference>
<feature type="region of interest" description="Disordered" evidence="3">
    <location>
        <begin position="382"/>
        <end position="414"/>
    </location>
</feature>
<feature type="region of interest" description="Disordered" evidence="3">
    <location>
        <begin position="427"/>
        <end position="470"/>
    </location>
</feature>
<dbReference type="InterPro" id="IPR045061">
    <property type="entry name" value="FtsZ/CetZ"/>
</dbReference>
<keyword evidence="2" id="KW-0342">GTP-binding</keyword>
<sequence>MLGRGPGLGARGISAIKQLLRHGGVGGHEVWCIDADRTSMDMPTANIHILETDGSGKPKAVLSNDVLRRIVGEGARDRGGKGNANVGDGGVAFVLTSASAAPGSTDLKLLAETQRAKQVLQLVGELRAAGIFTVAAVTRPFNFEGPRKIEAADRLIGSLKPCAHLVAEVLAGVRTGAAGSPMTMADATRFADNALEHMVRTLGAALAAPQILESTQGALRWDGLQYERRYRRLLSPPLHRLLTQPGIAALGRGGAAMPAHSAGSMGPKESLMQLASEAVRVAAQSPFLENAVGRARAVLCCLYLPPVVQRAAGEASGSSNATEAHAARMAVQAAAGALSLACPCDNIVMCAVPAGAVGTSQDGSPSGTVEVQASLLVLHDPNAPSIPLPMQTAPAASAPRRPPARMPPRDHKLPASTWTAMSALAGGTVRSVPPPQPRQASKGKGQQRRESAPVPAQQQQPAEESAQGERVTVGDFLVDSLTAQSLDLPPQAAKWRQQQRIAAGGERPRVIIREAGAAGALGAEEGAPEGGPLDAALRSLLRMPAERAMDARERTSGILERDRGELWDAPD</sequence>
<dbReference type="GO" id="GO:0003924">
    <property type="term" value="F:GTPase activity"/>
    <property type="evidence" value="ECO:0007669"/>
    <property type="project" value="InterPro"/>
</dbReference>
<dbReference type="eggNOG" id="ENOG502SPXQ">
    <property type="taxonomic scope" value="Eukaryota"/>
</dbReference>
<reference evidence="4 5" key="1">
    <citation type="journal article" date="2012" name="Genome Biol.">
        <title>The genome of the polar eukaryotic microalga coccomyxa subellipsoidea reveals traits of cold adaptation.</title>
        <authorList>
            <person name="Blanc G."/>
            <person name="Agarkova I."/>
            <person name="Grimwood J."/>
            <person name="Kuo A."/>
            <person name="Brueggeman A."/>
            <person name="Dunigan D."/>
            <person name="Gurnon J."/>
            <person name="Ladunga I."/>
            <person name="Lindquist E."/>
            <person name="Lucas S."/>
            <person name="Pangilinan J."/>
            <person name="Proschold T."/>
            <person name="Salamov A."/>
            <person name="Schmutz J."/>
            <person name="Weeks D."/>
            <person name="Yamada T."/>
            <person name="Claverie J.M."/>
            <person name="Grigoriev I."/>
            <person name="Van Etten J."/>
            <person name="Lomsadze A."/>
            <person name="Borodovsky M."/>
        </authorList>
    </citation>
    <scope>NUCLEOTIDE SEQUENCE [LARGE SCALE GENOMIC DNA]</scope>
    <source>
        <strain evidence="4 5">C-169</strain>
    </source>
</reference>
<dbReference type="GO" id="GO:0005737">
    <property type="term" value="C:cytoplasm"/>
    <property type="evidence" value="ECO:0007669"/>
    <property type="project" value="TreeGrafter"/>
</dbReference>
<protein>
    <submittedName>
        <fullName evidence="4">Uncharacterized protein</fullName>
    </submittedName>
</protein>
<dbReference type="SUPFAM" id="SSF52490">
    <property type="entry name" value="Tubulin nucleotide-binding domain-like"/>
    <property type="match status" value="1"/>
</dbReference>